<evidence type="ECO:0000256" key="3">
    <source>
        <dbReference type="SAM" id="Coils"/>
    </source>
</evidence>
<dbReference type="CDD" id="cd00156">
    <property type="entry name" value="REC"/>
    <property type="match status" value="1"/>
</dbReference>
<feature type="domain" description="Response regulatory" evidence="5">
    <location>
        <begin position="5"/>
        <end position="121"/>
    </location>
</feature>
<feature type="modified residue" description="4-aspartylphosphate" evidence="2">
    <location>
        <position position="54"/>
    </location>
</feature>
<evidence type="ECO:0000256" key="2">
    <source>
        <dbReference type="PROSITE-ProRule" id="PRU00169"/>
    </source>
</evidence>
<comment type="caution">
    <text evidence="6">The sequence shown here is derived from an EMBL/GenBank/DDBJ whole genome shotgun (WGS) entry which is preliminary data.</text>
</comment>
<dbReference type="InterPro" id="IPR050595">
    <property type="entry name" value="Bact_response_regulator"/>
</dbReference>
<dbReference type="OrthoDB" id="9800897at2"/>
<evidence type="ECO:0000259" key="5">
    <source>
        <dbReference type="PROSITE" id="PS50110"/>
    </source>
</evidence>
<dbReference type="EMBL" id="AQQV01000002">
    <property type="protein sequence ID" value="ORE87520.1"/>
    <property type="molecule type" value="Genomic_DNA"/>
</dbReference>
<evidence type="ECO:0000256" key="1">
    <source>
        <dbReference type="ARBA" id="ARBA00022553"/>
    </source>
</evidence>
<feature type="region of interest" description="Disordered" evidence="4">
    <location>
        <begin position="123"/>
        <end position="149"/>
    </location>
</feature>
<dbReference type="RefSeq" id="WP_083561745.1">
    <property type="nucleotide sequence ID" value="NZ_AQQV01000002.1"/>
</dbReference>
<dbReference type="PANTHER" id="PTHR44591">
    <property type="entry name" value="STRESS RESPONSE REGULATOR PROTEIN 1"/>
    <property type="match status" value="1"/>
</dbReference>
<dbReference type="SUPFAM" id="SSF52172">
    <property type="entry name" value="CheY-like"/>
    <property type="match status" value="1"/>
</dbReference>
<dbReference type="InterPro" id="IPR001789">
    <property type="entry name" value="Sig_transdc_resp-reg_receiver"/>
</dbReference>
<feature type="compositionally biased region" description="Low complexity" evidence="4">
    <location>
        <begin position="123"/>
        <end position="144"/>
    </location>
</feature>
<dbReference type="STRING" id="1317117.ATO7_10772"/>
<keyword evidence="3" id="KW-0175">Coiled coil</keyword>
<keyword evidence="1 2" id="KW-0597">Phosphoprotein</keyword>
<dbReference type="Proteomes" id="UP000192342">
    <property type="component" value="Unassembled WGS sequence"/>
</dbReference>
<proteinExistence type="predicted"/>
<reference evidence="6 7" key="1">
    <citation type="submission" date="2013-04" db="EMBL/GenBank/DDBJ databases">
        <title>Oceanococcus atlanticus 22II-S10r2 Genome Sequencing.</title>
        <authorList>
            <person name="Lai Q."/>
            <person name="Li G."/>
            <person name="Shao Z."/>
        </authorList>
    </citation>
    <scope>NUCLEOTIDE SEQUENCE [LARGE SCALE GENOMIC DNA]</scope>
    <source>
        <strain evidence="6 7">22II-S10r2</strain>
    </source>
</reference>
<name>A0A1Y1SEU4_9GAMM</name>
<dbReference type="PROSITE" id="PS50110">
    <property type="entry name" value="RESPONSE_REGULATORY"/>
    <property type="match status" value="1"/>
</dbReference>
<dbReference type="SMART" id="SM00448">
    <property type="entry name" value="REC"/>
    <property type="match status" value="1"/>
</dbReference>
<sequence>MSQIEALIVDDSMSARFALSRSLEPHNMNIVQAKTGEEGVEVAAQATFDVIFMDHVLPGIDGLQAMEQIRNLPQYPSTPIIMCTSNDSQEYVDDALARGATDVLSKPPDSEALNQLLARHLSAPQSATAATPEQQAAPAAESPSMSDDAKLQAIDERLDRLEAMLQRLEQNVTQMDTRTRAVARAIADQAGRDLSNRLLRAVVTLKGGTPK</sequence>
<dbReference type="Pfam" id="PF00072">
    <property type="entry name" value="Response_reg"/>
    <property type="match status" value="1"/>
</dbReference>
<accession>A0A1Y1SEU4</accession>
<dbReference type="Gene3D" id="3.40.50.2300">
    <property type="match status" value="1"/>
</dbReference>
<gene>
    <name evidence="6" type="ORF">ATO7_10772</name>
</gene>
<dbReference type="AlphaFoldDB" id="A0A1Y1SEU4"/>
<evidence type="ECO:0000313" key="6">
    <source>
        <dbReference type="EMBL" id="ORE87520.1"/>
    </source>
</evidence>
<dbReference type="InterPro" id="IPR011006">
    <property type="entry name" value="CheY-like_superfamily"/>
</dbReference>
<dbReference type="GO" id="GO:0000160">
    <property type="term" value="P:phosphorelay signal transduction system"/>
    <property type="evidence" value="ECO:0007669"/>
    <property type="project" value="InterPro"/>
</dbReference>
<feature type="coiled-coil region" evidence="3">
    <location>
        <begin position="151"/>
        <end position="178"/>
    </location>
</feature>
<evidence type="ECO:0000256" key="4">
    <source>
        <dbReference type="SAM" id="MobiDB-lite"/>
    </source>
</evidence>
<keyword evidence="7" id="KW-1185">Reference proteome</keyword>
<protein>
    <submittedName>
        <fullName evidence="6">CheY-like receiver protein</fullName>
    </submittedName>
</protein>
<evidence type="ECO:0000313" key="7">
    <source>
        <dbReference type="Proteomes" id="UP000192342"/>
    </source>
</evidence>
<dbReference type="PANTHER" id="PTHR44591:SF3">
    <property type="entry name" value="RESPONSE REGULATORY DOMAIN-CONTAINING PROTEIN"/>
    <property type="match status" value="1"/>
</dbReference>
<organism evidence="6 7">
    <name type="scientific">Oceanococcus atlanticus</name>
    <dbReference type="NCBI Taxonomy" id="1317117"/>
    <lineage>
        <taxon>Bacteria</taxon>
        <taxon>Pseudomonadati</taxon>
        <taxon>Pseudomonadota</taxon>
        <taxon>Gammaproteobacteria</taxon>
        <taxon>Chromatiales</taxon>
        <taxon>Oceanococcaceae</taxon>
        <taxon>Oceanococcus</taxon>
    </lineage>
</organism>